<accession>A0A7D7LA25</accession>
<evidence type="ECO:0000313" key="1">
    <source>
        <dbReference type="EMBL" id="QMS86534.1"/>
    </source>
</evidence>
<organism evidence="1 2">
    <name type="scientific">Nostoc edaphicum CCNP1411</name>
    <dbReference type="NCBI Taxonomy" id="1472755"/>
    <lineage>
        <taxon>Bacteria</taxon>
        <taxon>Bacillati</taxon>
        <taxon>Cyanobacteriota</taxon>
        <taxon>Cyanophyceae</taxon>
        <taxon>Nostocales</taxon>
        <taxon>Nostocaceae</taxon>
        <taxon>Nostoc</taxon>
    </lineage>
</organism>
<keyword evidence="2" id="KW-1185">Reference proteome</keyword>
<name>A0A7D7LA25_9NOSO</name>
<dbReference type="EMBL" id="CP054697">
    <property type="protein sequence ID" value="QMS86534.1"/>
    <property type="molecule type" value="Genomic_DNA"/>
</dbReference>
<geneLocation type="plasmid" evidence="2">
    <name>pne_5</name>
</geneLocation>
<keyword evidence="1" id="KW-0614">Plasmid</keyword>
<reference evidence="2" key="1">
    <citation type="submission" date="2020-06" db="EMBL/GenBank/DDBJ databases">
        <title>Nostoc edaphicum CCNP1411 genome.</title>
        <authorList>
            <person name="Fidor A."/>
            <person name="Grabski M."/>
            <person name="Gawor J."/>
            <person name="Gromadka R."/>
            <person name="Wegrzyn G."/>
            <person name="Mazur-Marzec H."/>
        </authorList>
    </citation>
    <scope>NUCLEOTIDE SEQUENCE [LARGE SCALE GENOMIC DNA]</scope>
    <source>
        <strain evidence="2">CCNP1411</strain>
        <plasmid evidence="2">pne_5</plasmid>
    </source>
</reference>
<dbReference type="RefSeq" id="WP_181927346.1">
    <property type="nucleotide sequence ID" value="NZ_CP054697.1"/>
</dbReference>
<sequence>MTIDWVKDEIVKKYSCVEQIVYAGSLNTLLNECHQYLNLYETLCAQVLNLNKPFLSNEIQIAEAIYYTTQSDYERKLLNHTYYRGNCSAFSNVFRSILTRFRDEAIQESALRKLRGLTLKHIIDSLRLINHYQGSVGKNELFNNIYLTNNPDFSIYYDTCDQIIFGEANFDDYSDQSEVTPALIRVMIELRLKWSMGISGYMVSQKPGNMSDFLEVYRSFVNQQKVIIDPRFDIIKRIYEWGNIYIHTGTRSYTWLTGFAVNILKPLFYGETHRLSGVRVESLATIYEFWDELKNHYINRSHDKRVDVRIFPYTPGFICTDKTFSSIPCKNHYAIYEDVMLKSGLYKAIAAYNMKCILGEGISAIGNALYERVRNSYISLREHEIRERAYYVWLKRDMPLWDADRDWYCAIEDDIAYLPKPA</sequence>
<gene>
    <name evidence="1" type="ORF">HUN01_02735</name>
</gene>
<dbReference type="Proteomes" id="UP000514713">
    <property type="component" value="Plasmid pNe_5"/>
</dbReference>
<proteinExistence type="predicted"/>
<dbReference type="AlphaFoldDB" id="A0A7D7LA25"/>
<protein>
    <submittedName>
        <fullName evidence="1">DUF2934 domain-containing protein</fullName>
    </submittedName>
</protein>
<evidence type="ECO:0000313" key="2">
    <source>
        <dbReference type="Proteomes" id="UP000514713"/>
    </source>
</evidence>
<dbReference type="KEGG" id="ned:HUN01_02735"/>